<protein>
    <submittedName>
        <fullName evidence="1">Uncharacterized protein</fullName>
    </submittedName>
</protein>
<evidence type="ECO:0000313" key="1">
    <source>
        <dbReference type="EMBL" id="KPL79984.1"/>
    </source>
</evidence>
<evidence type="ECO:0000313" key="2">
    <source>
        <dbReference type="Proteomes" id="UP000050277"/>
    </source>
</evidence>
<reference evidence="1 2" key="1">
    <citation type="submission" date="2015-07" db="EMBL/GenBank/DDBJ databases">
        <title>Whole genome sequence of Herpetosiphon geysericola DSM 7119.</title>
        <authorList>
            <person name="Hemp J."/>
            <person name="Ward L.M."/>
            <person name="Pace L.A."/>
            <person name="Fischer W.W."/>
        </authorList>
    </citation>
    <scope>NUCLEOTIDE SEQUENCE [LARGE SCALE GENOMIC DNA]</scope>
    <source>
        <strain evidence="1 2">DSM 7119</strain>
    </source>
</reference>
<organism evidence="1 2">
    <name type="scientific">Herpetosiphon geysericola</name>
    <dbReference type="NCBI Taxonomy" id="70996"/>
    <lineage>
        <taxon>Bacteria</taxon>
        <taxon>Bacillati</taxon>
        <taxon>Chloroflexota</taxon>
        <taxon>Chloroflexia</taxon>
        <taxon>Herpetosiphonales</taxon>
        <taxon>Herpetosiphonaceae</taxon>
        <taxon>Herpetosiphon</taxon>
    </lineage>
</organism>
<name>A0A0P6YDA8_9CHLR</name>
<accession>A0A0P6YDA8</accession>
<dbReference type="AlphaFoldDB" id="A0A0P6YDA8"/>
<gene>
    <name evidence="1" type="ORF">SE18_25700</name>
</gene>
<comment type="caution">
    <text evidence="1">The sequence shown here is derived from an EMBL/GenBank/DDBJ whole genome shotgun (WGS) entry which is preliminary data.</text>
</comment>
<dbReference type="Proteomes" id="UP000050277">
    <property type="component" value="Unassembled WGS sequence"/>
</dbReference>
<sequence length="488" mass="53805">MLTGARGMGRLPVALALGRTAVADGGQMIVLSFAPDTTLPPLDPAYAAAIRTQWPKNTEVLGDPWLQLIAQQWDSFAAIPPTITRWGVDGAGALHDVLYAGNRPLVLILDGWEYAPEPWITLLRGLPSRGHASYPLLLIATLMMTAPWEAVTEESHRAAMAIRGQSRYPTVVHSCQGVSQTEIAMALGIEPGSDLAAMLHQWSGGHPGLVEYLWDDWRDQGWIASHQQQWRLTKPIEAPHTYRTRMEALIDARLADREQLLVHGEPVAILYGETLHHALGIAALEGFVWTAQVVAHVIGCDADVLMDTIDYCLGETTTEAALIEDSGFLEAAHDITVNRYQFTNNTLWCAYQQPNSRNAAEQMMEQSATAQALETVYGGMYDDIAEQILSLYEAAGQHVRAKPYYLRRTYRPTTILPLVWQLDAVNPSKLRELDAANPSKLRELDKEDSPKRTCGAGILSTPRRMWLCVLPTRQLSASTADDGAVLCP</sequence>
<proteinExistence type="predicted"/>
<dbReference type="EMBL" id="LGKP01000042">
    <property type="protein sequence ID" value="KPL79984.1"/>
    <property type="molecule type" value="Genomic_DNA"/>
</dbReference>
<keyword evidence="2" id="KW-1185">Reference proteome</keyword>
<dbReference type="STRING" id="70996.SE18_25700"/>